<comment type="catalytic activity">
    <reaction evidence="10">
        <text>L-seryl-[protein] + ATP = O-phospho-L-seryl-[protein] + ADP + H(+)</text>
        <dbReference type="Rhea" id="RHEA:17989"/>
        <dbReference type="Rhea" id="RHEA-COMP:9863"/>
        <dbReference type="Rhea" id="RHEA-COMP:11604"/>
        <dbReference type="ChEBI" id="CHEBI:15378"/>
        <dbReference type="ChEBI" id="CHEBI:29999"/>
        <dbReference type="ChEBI" id="CHEBI:30616"/>
        <dbReference type="ChEBI" id="CHEBI:83421"/>
        <dbReference type="ChEBI" id="CHEBI:456216"/>
        <dbReference type="EC" id="2.7.11.1"/>
    </reaction>
    <physiologicalReaction direction="left-to-right" evidence="10">
        <dbReference type="Rhea" id="RHEA:17990"/>
    </physiologicalReaction>
</comment>
<dbReference type="PANTHER" id="PTHR11042">
    <property type="entry name" value="EUKARYOTIC TRANSLATION INITIATION FACTOR 2-ALPHA KINASE EIF2-ALPHA KINASE -RELATED"/>
    <property type="match status" value="1"/>
</dbReference>
<proteinExistence type="inferred from homology"/>
<dbReference type="GO" id="GO:0005524">
    <property type="term" value="F:ATP binding"/>
    <property type="evidence" value="ECO:0007669"/>
    <property type="project" value="UniProtKB-KW"/>
</dbReference>
<sequence>MNLNNDYFVKYITHWVEANEYKQYSLYIQQELCWLSLDDVITQLIEHFAVKPKQLFPTLGYYIASELLIEILNALNYLHSHNLPIIHRDIKPQNILIKEHAQGFVKISDFGLAVLHDPKSLSHSQGRGTERYMSPEVKSGRRYSPSADVYSLGVVIQEMFNFDINTIGKFKTNTMFDNIEEVSSDCLKGMASQRPTCQHILDNSNQWVLKHDDVKELIKLNEN</sequence>
<evidence type="ECO:0000313" key="13">
    <source>
        <dbReference type="Proteomes" id="UP000728032"/>
    </source>
</evidence>
<dbReference type="GO" id="GO:0004694">
    <property type="term" value="F:eukaryotic translation initiation factor 2alpha kinase activity"/>
    <property type="evidence" value="ECO:0007669"/>
    <property type="project" value="TreeGrafter"/>
</dbReference>
<dbReference type="GO" id="GO:0005737">
    <property type="term" value="C:cytoplasm"/>
    <property type="evidence" value="ECO:0007669"/>
    <property type="project" value="TreeGrafter"/>
</dbReference>
<keyword evidence="7" id="KW-0652">Protein synthesis inhibitor</keyword>
<dbReference type="EMBL" id="OC918604">
    <property type="protein sequence ID" value="CAD7649717.1"/>
    <property type="molecule type" value="Genomic_DNA"/>
</dbReference>
<dbReference type="GO" id="GO:0017148">
    <property type="term" value="P:negative regulation of translation"/>
    <property type="evidence" value="ECO:0007669"/>
    <property type="project" value="UniProtKB-KW"/>
</dbReference>
<comment type="similarity">
    <text evidence="8">Belongs to the protein kinase superfamily. Ser/Thr protein kinase family. GCN2 subfamily.</text>
</comment>
<evidence type="ECO:0000256" key="7">
    <source>
        <dbReference type="ARBA" id="ARBA00023193"/>
    </source>
</evidence>
<dbReference type="SMART" id="SM00220">
    <property type="entry name" value="S_TKc"/>
    <property type="match status" value="1"/>
</dbReference>
<evidence type="ECO:0000256" key="9">
    <source>
        <dbReference type="ARBA" id="ARBA00048659"/>
    </source>
</evidence>
<evidence type="ECO:0000313" key="12">
    <source>
        <dbReference type="EMBL" id="CAD7649717.1"/>
    </source>
</evidence>
<dbReference type="AlphaFoldDB" id="A0A7R9LXU6"/>
<gene>
    <name evidence="12" type="ORF">ONB1V03_LOCUS7431</name>
</gene>
<dbReference type="InterPro" id="IPR011009">
    <property type="entry name" value="Kinase-like_dom_sf"/>
</dbReference>
<dbReference type="EMBL" id="CAJPVJ010003779">
    <property type="protein sequence ID" value="CAG2167937.1"/>
    <property type="molecule type" value="Genomic_DNA"/>
</dbReference>
<dbReference type="Proteomes" id="UP000728032">
    <property type="component" value="Unassembled WGS sequence"/>
</dbReference>
<keyword evidence="4" id="KW-0547">Nucleotide-binding</keyword>
<dbReference type="PANTHER" id="PTHR11042:SF160">
    <property type="entry name" value="EUKARYOTIC TRANSLATION INITIATION FACTOR 2-ALPHA KINASE 1"/>
    <property type="match status" value="1"/>
</dbReference>
<evidence type="ECO:0000256" key="2">
    <source>
        <dbReference type="ARBA" id="ARBA00022527"/>
    </source>
</evidence>
<keyword evidence="6" id="KW-0067">ATP-binding</keyword>
<dbReference type="InterPro" id="IPR008271">
    <property type="entry name" value="Ser/Thr_kinase_AS"/>
</dbReference>
<dbReference type="SUPFAM" id="SSF56112">
    <property type="entry name" value="Protein kinase-like (PK-like)"/>
    <property type="match status" value="1"/>
</dbReference>
<evidence type="ECO:0000256" key="5">
    <source>
        <dbReference type="ARBA" id="ARBA00022777"/>
    </source>
</evidence>
<dbReference type="GO" id="GO:0005634">
    <property type="term" value="C:nucleus"/>
    <property type="evidence" value="ECO:0007669"/>
    <property type="project" value="TreeGrafter"/>
</dbReference>
<dbReference type="InterPro" id="IPR000719">
    <property type="entry name" value="Prot_kinase_dom"/>
</dbReference>
<dbReference type="Pfam" id="PF00069">
    <property type="entry name" value="Pkinase"/>
    <property type="match status" value="1"/>
</dbReference>
<name>A0A7R9LXU6_9ACAR</name>
<protein>
    <recommendedName>
        <fullName evidence="1">non-specific serine/threonine protein kinase</fullName>
        <ecNumber evidence="1">2.7.11.1</ecNumber>
    </recommendedName>
</protein>
<keyword evidence="2" id="KW-0723">Serine/threonine-protein kinase</keyword>
<organism evidence="12">
    <name type="scientific">Oppiella nova</name>
    <dbReference type="NCBI Taxonomy" id="334625"/>
    <lineage>
        <taxon>Eukaryota</taxon>
        <taxon>Metazoa</taxon>
        <taxon>Ecdysozoa</taxon>
        <taxon>Arthropoda</taxon>
        <taxon>Chelicerata</taxon>
        <taxon>Arachnida</taxon>
        <taxon>Acari</taxon>
        <taxon>Acariformes</taxon>
        <taxon>Sarcoptiformes</taxon>
        <taxon>Oribatida</taxon>
        <taxon>Brachypylina</taxon>
        <taxon>Oppioidea</taxon>
        <taxon>Oppiidae</taxon>
        <taxon>Oppiella</taxon>
    </lineage>
</organism>
<dbReference type="Gene3D" id="1.10.510.10">
    <property type="entry name" value="Transferase(Phosphotransferase) domain 1"/>
    <property type="match status" value="1"/>
</dbReference>
<feature type="non-terminal residue" evidence="12">
    <location>
        <position position="1"/>
    </location>
</feature>
<dbReference type="OrthoDB" id="6503540at2759"/>
<dbReference type="PROSITE" id="PS50011">
    <property type="entry name" value="PROTEIN_KINASE_DOM"/>
    <property type="match status" value="1"/>
</dbReference>
<evidence type="ECO:0000256" key="8">
    <source>
        <dbReference type="ARBA" id="ARBA00037982"/>
    </source>
</evidence>
<comment type="catalytic activity">
    <reaction evidence="9">
        <text>L-threonyl-[protein] + ATP = O-phospho-L-threonyl-[protein] + ADP + H(+)</text>
        <dbReference type="Rhea" id="RHEA:46608"/>
        <dbReference type="Rhea" id="RHEA-COMP:11060"/>
        <dbReference type="Rhea" id="RHEA-COMP:11605"/>
        <dbReference type="ChEBI" id="CHEBI:15378"/>
        <dbReference type="ChEBI" id="CHEBI:30013"/>
        <dbReference type="ChEBI" id="CHEBI:30616"/>
        <dbReference type="ChEBI" id="CHEBI:61977"/>
        <dbReference type="ChEBI" id="CHEBI:456216"/>
        <dbReference type="EC" id="2.7.11.1"/>
    </reaction>
    <physiologicalReaction direction="left-to-right" evidence="9">
        <dbReference type="Rhea" id="RHEA:46609"/>
    </physiologicalReaction>
</comment>
<feature type="domain" description="Protein kinase" evidence="11">
    <location>
        <begin position="1"/>
        <end position="208"/>
    </location>
</feature>
<evidence type="ECO:0000256" key="6">
    <source>
        <dbReference type="ARBA" id="ARBA00022840"/>
    </source>
</evidence>
<keyword evidence="5" id="KW-0418">Kinase</keyword>
<evidence type="ECO:0000256" key="4">
    <source>
        <dbReference type="ARBA" id="ARBA00022741"/>
    </source>
</evidence>
<accession>A0A7R9LXU6</accession>
<evidence type="ECO:0000256" key="1">
    <source>
        <dbReference type="ARBA" id="ARBA00012513"/>
    </source>
</evidence>
<dbReference type="InterPro" id="IPR050339">
    <property type="entry name" value="CC_SR_Kinase"/>
</dbReference>
<dbReference type="PROSITE" id="PS00108">
    <property type="entry name" value="PROTEIN_KINASE_ST"/>
    <property type="match status" value="1"/>
</dbReference>
<dbReference type="EC" id="2.7.11.1" evidence="1"/>
<keyword evidence="3" id="KW-0808">Transferase</keyword>
<reference evidence="12" key="1">
    <citation type="submission" date="2020-11" db="EMBL/GenBank/DDBJ databases">
        <authorList>
            <person name="Tran Van P."/>
        </authorList>
    </citation>
    <scope>NUCLEOTIDE SEQUENCE</scope>
</reference>
<evidence type="ECO:0000256" key="10">
    <source>
        <dbReference type="ARBA" id="ARBA00048977"/>
    </source>
</evidence>
<keyword evidence="13" id="KW-1185">Reference proteome</keyword>
<evidence type="ECO:0000259" key="11">
    <source>
        <dbReference type="PROSITE" id="PS50011"/>
    </source>
</evidence>
<evidence type="ECO:0000256" key="3">
    <source>
        <dbReference type="ARBA" id="ARBA00022679"/>
    </source>
</evidence>